<accession>A0A6S8ZL13</accession>
<evidence type="ECO:0000313" key="11">
    <source>
        <dbReference type="EMBL" id="CAE0476498.1"/>
    </source>
</evidence>
<evidence type="ECO:0000256" key="5">
    <source>
        <dbReference type="ARBA" id="ARBA00023529"/>
    </source>
</evidence>
<evidence type="ECO:0000313" key="10">
    <source>
        <dbReference type="EMBL" id="CAE0476497.1"/>
    </source>
</evidence>
<dbReference type="AlphaFoldDB" id="A0A6S8ZL13"/>
<dbReference type="EMBL" id="HBIO01027819">
    <property type="protein sequence ID" value="CAE0476498.1"/>
    <property type="molecule type" value="Transcribed_RNA"/>
</dbReference>
<evidence type="ECO:0000256" key="6">
    <source>
        <dbReference type="ARBA" id="ARBA00023619"/>
    </source>
</evidence>
<evidence type="ECO:0000313" key="12">
    <source>
        <dbReference type="EMBL" id="CAE0476499.1"/>
    </source>
</evidence>
<evidence type="ECO:0000256" key="7">
    <source>
        <dbReference type="PROSITE-ProRule" id="PRU01240"/>
    </source>
</evidence>
<gene>
    <name evidence="9" type="ORF">CDEB00056_LOCUS21349</name>
    <name evidence="10" type="ORF">CDEB00056_LOCUS21350</name>
    <name evidence="11" type="ORF">CDEB00056_LOCUS21351</name>
    <name evidence="12" type="ORF">CDEB00056_LOCUS21352</name>
</gene>
<dbReference type="EMBL" id="HBIO01027817">
    <property type="protein sequence ID" value="CAE0476496.1"/>
    <property type="molecule type" value="Transcribed_RNA"/>
</dbReference>
<dbReference type="PANTHER" id="PTHR43806:SF11">
    <property type="entry name" value="CEREVISIN-RELATED"/>
    <property type="match status" value="1"/>
</dbReference>
<dbReference type="EC" id="3.4.21.62" evidence="6"/>
<dbReference type="EMBL" id="HBIO01027820">
    <property type="protein sequence ID" value="CAE0476499.1"/>
    <property type="molecule type" value="Transcribed_RNA"/>
</dbReference>
<dbReference type="InterPro" id="IPR023828">
    <property type="entry name" value="Peptidase_S8_Ser-AS"/>
</dbReference>
<evidence type="ECO:0000313" key="9">
    <source>
        <dbReference type="EMBL" id="CAE0476496.1"/>
    </source>
</evidence>
<proteinExistence type="inferred from homology"/>
<dbReference type="GO" id="GO:0004252">
    <property type="term" value="F:serine-type endopeptidase activity"/>
    <property type="evidence" value="ECO:0007669"/>
    <property type="project" value="UniProtKB-EC"/>
</dbReference>
<dbReference type="InterPro" id="IPR050131">
    <property type="entry name" value="Peptidase_S8_subtilisin-like"/>
</dbReference>
<comment type="similarity">
    <text evidence="1 7">Belongs to the peptidase S8 family.</text>
</comment>
<dbReference type="Pfam" id="PF00082">
    <property type="entry name" value="Peptidase_S8"/>
    <property type="match status" value="1"/>
</dbReference>
<keyword evidence="4" id="KW-0720">Serine protease</keyword>
<keyword evidence="3" id="KW-0378">Hydrolase</keyword>
<dbReference type="PROSITE" id="PS51892">
    <property type="entry name" value="SUBTILASE"/>
    <property type="match status" value="1"/>
</dbReference>
<feature type="domain" description="Peptidase S8/S53" evidence="8">
    <location>
        <begin position="1"/>
        <end position="147"/>
    </location>
</feature>
<name>A0A6S8ZL13_9STRA</name>
<dbReference type="InterPro" id="IPR036852">
    <property type="entry name" value="Peptidase_S8/S53_dom_sf"/>
</dbReference>
<comment type="caution">
    <text evidence="7">Lacks conserved residue(s) required for the propagation of feature annotation.</text>
</comment>
<dbReference type="Gene3D" id="3.40.50.200">
    <property type="entry name" value="Peptidase S8/S53 domain"/>
    <property type="match status" value="1"/>
</dbReference>
<organism evidence="10">
    <name type="scientific">Chaetoceros debilis</name>
    <dbReference type="NCBI Taxonomy" id="122233"/>
    <lineage>
        <taxon>Eukaryota</taxon>
        <taxon>Sar</taxon>
        <taxon>Stramenopiles</taxon>
        <taxon>Ochrophyta</taxon>
        <taxon>Bacillariophyta</taxon>
        <taxon>Coscinodiscophyceae</taxon>
        <taxon>Chaetocerotophycidae</taxon>
        <taxon>Chaetocerotales</taxon>
        <taxon>Chaetocerotaceae</taxon>
        <taxon>Chaetoceros</taxon>
    </lineage>
</organism>
<dbReference type="EMBL" id="HBIO01027818">
    <property type="protein sequence ID" value="CAE0476497.1"/>
    <property type="molecule type" value="Transcribed_RNA"/>
</dbReference>
<sequence>MSLGGGGFSQTECNTYERIFKENDALAIAAAGNLGNTAYSYPASYEYVMSVAATDVNNQIASFSQHNNQVDIAAPGKYILSTSPSNVSSTMYRELSGTSMATPHVSGVAALVWSRDTTKSAAEIRRALEESAEDLGDPGRDNYYGNGLVRADRANALLDSGFTLHPTSAPTLDSCTDDPIGWYDIDGEDYNCEWYATGTACEQYGNGFENFGTIANEACCAC</sequence>
<evidence type="ECO:0000259" key="8">
    <source>
        <dbReference type="Pfam" id="PF00082"/>
    </source>
</evidence>
<evidence type="ECO:0000256" key="4">
    <source>
        <dbReference type="ARBA" id="ARBA00022825"/>
    </source>
</evidence>
<dbReference type="SUPFAM" id="SSF52743">
    <property type="entry name" value="Subtilisin-like"/>
    <property type="match status" value="1"/>
</dbReference>
<evidence type="ECO:0000256" key="1">
    <source>
        <dbReference type="ARBA" id="ARBA00011073"/>
    </source>
</evidence>
<dbReference type="GO" id="GO:0005615">
    <property type="term" value="C:extracellular space"/>
    <property type="evidence" value="ECO:0007669"/>
    <property type="project" value="TreeGrafter"/>
</dbReference>
<dbReference type="GO" id="GO:0006508">
    <property type="term" value="P:proteolysis"/>
    <property type="evidence" value="ECO:0007669"/>
    <property type="project" value="UniProtKB-KW"/>
</dbReference>
<protein>
    <recommendedName>
        <fullName evidence="6">subtilisin</fullName>
        <ecNumber evidence="6">3.4.21.62</ecNumber>
    </recommendedName>
</protein>
<evidence type="ECO:0000256" key="3">
    <source>
        <dbReference type="ARBA" id="ARBA00022801"/>
    </source>
</evidence>
<reference evidence="10" key="1">
    <citation type="submission" date="2021-01" db="EMBL/GenBank/DDBJ databases">
        <authorList>
            <person name="Corre E."/>
            <person name="Pelletier E."/>
            <person name="Niang G."/>
            <person name="Scheremetjew M."/>
            <person name="Finn R."/>
            <person name="Kale V."/>
            <person name="Holt S."/>
            <person name="Cochrane G."/>
            <person name="Meng A."/>
            <person name="Brown T."/>
            <person name="Cohen L."/>
        </authorList>
    </citation>
    <scope>NUCLEOTIDE SEQUENCE</scope>
    <source>
        <strain evidence="10">MM31A-1</strain>
    </source>
</reference>
<evidence type="ECO:0000256" key="2">
    <source>
        <dbReference type="ARBA" id="ARBA00022670"/>
    </source>
</evidence>
<comment type="catalytic activity">
    <reaction evidence="5">
        <text>Hydrolysis of proteins with broad specificity for peptide bonds, and a preference for a large uncharged residue in P1. Hydrolyzes peptide amides.</text>
        <dbReference type="EC" id="3.4.21.62"/>
    </reaction>
</comment>
<keyword evidence="2" id="KW-0645">Protease</keyword>
<dbReference type="PROSITE" id="PS00138">
    <property type="entry name" value="SUBTILASE_SER"/>
    <property type="match status" value="1"/>
</dbReference>
<dbReference type="InterPro" id="IPR000209">
    <property type="entry name" value="Peptidase_S8/S53_dom"/>
</dbReference>
<dbReference type="PANTHER" id="PTHR43806">
    <property type="entry name" value="PEPTIDASE S8"/>
    <property type="match status" value="1"/>
</dbReference>